<feature type="domain" description="Flavodoxin-like" evidence="1">
    <location>
        <begin position="3"/>
        <end position="162"/>
    </location>
</feature>
<dbReference type="Gene3D" id="3.40.50.360">
    <property type="match status" value="1"/>
</dbReference>
<name>A0ABZ0SJB9_9MICO</name>
<dbReference type="InterPro" id="IPR008254">
    <property type="entry name" value="Flavodoxin/NO_synth"/>
</dbReference>
<sequence>MRVLVVFETMFGNTKQIAQAVAAGLAASTEVEIHDVGDAPTTLPADLDALILGGPTHVFSLSRPSTRENAARHGGSPEDAPLGIREWMQSLPEHPRPFFFAAFDTRTDMALVPGAASRSATRLARRRGFHVLEPKSFYVQGYRGPLVEGELDRARRWGAELATILTGQGAQSVPPVPGDSDG</sequence>
<dbReference type="PROSITE" id="PS00201">
    <property type="entry name" value="FLAVODOXIN"/>
    <property type="match status" value="1"/>
</dbReference>
<dbReference type="PROSITE" id="PS50902">
    <property type="entry name" value="FLAVODOXIN_LIKE"/>
    <property type="match status" value="1"/>
</dbReference>
<dbReference type="EMBL" id="CP139368">
    <property type="protein sequence ID" value="WPR88281.1"/>
    <property type="molecule type" value="Genomic_DNA"/>
</dbReference>
<accession>A0ABZ0SJB9</accession>
<gene>
    <name evidence="2" type="ORF">SM116_10855</name>
</gene>
<protein>
    <submittedName>
        <fullName evidence="2">Flavodoxin/nitric oxide synthase</fullName>
    </submittedName>
</protein>
<dbReference type="InterPro" id="IPR029039">
    <property type="entry name" value="Flavoprotein-like_sf"/>
</dbReference>
<reference evidence="2 3" key="1">
    <citation type="submission" date="2023-11" db="EMBL/GenBank/DDBJ databases">
        <title>Genome sequence of Microbacterium rhizosphaerae KACC 19337.</title>
        <authorList>
            <person name="Choi H."/>
            <person name="Kim S."/>
            <person name="Kim Y."/>
            <person name="Kwon S.-W."/>
            <person name="Heo J."/>
        </authorList>
    </citation>
    <scope>NUCLEOTIDE SEQUENCE [LARGE SCALE GENOMIC DNA]</scope>
    <source>
        <strain evidence="2 3">KACC 19337</strain>
    </source>
</reference>
<evidence type="ECO:0000313" key="3">
    <source>
        <dbReference type="Proteomes" id="UP001323798"/>
    </source>
</evidence>
<organism evidence="2 3">
    <name type="scientific">Microbacterium rhizosphaerae</name>
    <dbReference type="NCBI Taxonomy" id="1678237"/>
    <lineage>
        <taxon>Bacteria</taxon>
        <taxon>Bacillati</taxon>
        <taxon>Actinomycetota</taxon>
        <taxon>Actinomycetes</taxon>
        <taxon>Micrococcales</taxon>
        <taxon>Microbacteriaceae</taxon>
        <taxon>Microbacterium</taxon>
    </lineage>
</organism>
<proteinExistence type="predicted"/>
<evidence type="ECO:0000313" key="2">
    <source>
        <dbReference type="EMBL" id="WPR88281.1"/>
    </source>
</evidence>
<keyword evidence="3" id="KW-1185">Reference proteome</keyword>
<dbReference type="RefSeq" id="WP_320941001.1">
    <property type="nucleotide sequence ID" value="NZ_BAABEU010000010.1"/>
</dbReference>
<dbReference type="InterPro" id="IPR001226">
    <property type="entry name" value="Flavodoxin_CS"/>
</dbReference>
<dbReference type="Proteomes" id="UP001323798">
    <property type="component" value="Chromosome"/>
</dbReference>
<dbReference type="SUPFAM" id="SSF52218">
    <property type="entry name" value="Flavoproteins"/>
    <property type="match status" value="1"/>
</dbReference>
<evidence type="ECO:0000259" key="1">
    <source>
        <dbReference type="PROSITE" id="PS50902"/>
    </source>
</evidence>